<protein>
    <submittedName>
        <fullName evidence="1">Uncharacterized protein</fullName>
    </submittedName>
</protein>
<dbReference type="EMBL" id="CAJNOV010018337">
    <property type="protein sequence ID" value="CAF1618873.1"/>
    <property type="molecule type" value="Genomic_DNA"/>
</dbReference>
<organism evidence="1 2">
    <name type="scientific">Rotaria magnacalcarata</name>
    <dbReference type="NCBI Taxonomy" id="392030"/>
    <lineage>
        <taxon>Eukaryota</taxon>
        <taxon>Metazoa</taxon>
        <taxon>Spiralia</taxon>
        <taxon>Gnathifera</taxon>
        <taxon>Rotifera</taxon>
        <taxon>Eurotatoria</taxon>
        <taxon>Bdelloidea</taxon>
        <taxon>Philodinida</taxon>
        <taxon>Philodinidae</taxon>
        <taxon>Rotaria</taxon>
    </lineage>
</organism>
<evidence type="ECO:0000313" key="2">
    <source>
        <dbReference type="Proteomes" id="UP000663855"/>
    </source>
</evidence>
<evidence type="ECO:0000313" key="1">
    <source>
        <dbReference type="EMBL" id="CAF1618873.1"/>
    </source>
</evidence>
<reference evidence="1" key="1">
    <citation type="submission" date="2021-02" db="EMBL/GenBank/DDBJ databases">
        <authorList>
            <person name="Nowell W R."/>
        </authorList>
    </citation>
    <scope>NUCLEOTIDE SEQUENCE</scope>
</reference>
<sequence>MGGKLTVHIDTNAEVIDIHIFTPGQGICLEKRCSPIVRSMIVFQRGLAYGSWYDMLVRVRLSNKCDQQEAYMLKGIYLTFDKCVLLSQVLRRSNYIDNGEKWYCADKKCKKSNEYGVNICLHCYRNKAFNIISSVSDVPIIGLPFSVTKAVLESGRAAQTGESQDIANATQVTVVAAVDIVLTPMLAGSLLKILAVTAATTGTELTMKTLFSKTGANAAPLAMQEIMNFFTKREVIVKKVTTLVKTIPPKLHPRLARTCVYYTAAFFYLAYHLKSLTIPSVTDAQTLNILCMGAQWCNNLTSK</sequence>
<proteinExistence type="predicted"/>
<name>A0A816C9Y4_9BILA</name>
<accession>A0A816C9Y4</accession>
<gene>
    <name evidence="1" type="ORF">CJN711_LOCUS37601</name>
</gene>
<comment type="caution">
    <text evidence="1">The sequence shown here is derived from an EMBL/GenBank/DDBJ whole genome shotgun (WGS) entry which is preliminary data.</text>
</comment>
<dbReference type="Proteomes" id="UP000663855">
    <property type="component" value="Unassembled WGS sequence"/>
</dbReference>
<dbReference type="AlphaFoldDB" id="A0A816C9Y4"/>